<evidence type="ECO:0000256" key="2">
    <source>
        <dbReference type="SAM" id="Phobius"/>
    </source>
</evidence>
<accession>A0AA39JG48</accession>
<feature type="region of interest" description="Disordered" evidence="1">
    <location>
        <begin position="284"/>
        <end position="336"/>
    </location>
</feature>
<evidence type="ECO:0000256" key="1">
    <source>
        <dbReference type="SAM" id="MobiDB-lite"/>
    </source>
</evidence>
<gene>
    <name evidence="3" type="ORF">EV421DRAFT_1736401</name>
</gene>
<comment type="caution">
    <text evidence="3">The sequence shown here is derived from an EMBL/GenBank/DDBJ whole genome shotgun (WGS) entry which is preliminary data.</text>
</comment>
<keyword evidence="2" id="KW-1133">Transmembrane helix</keyword>
<feature type="compositionally biased region" description="Polar residues" evidence="1">
    <location>
        <begin position="290"/>
        <end position="308"/>
    </location>
</feature>
<feature type="transmembrane region" description="Helical" evidence="2">
    <location>
        <begin position="184"/>
        <end position="209"/>
    </location>
</feature>
<evidence type="ECO:0000313" key="3">
    <source>
        <dbReference type="EMBL" id="KAK0442161.1"/>
    </source>
</evidence>
<feature type="transmembrane region" description="Helical" evidence="2">
    <location>
        <begin position="113"/>
        <end position="136"/>
    </location>
</feature>
<proteinExistence type="predicted"/>
<dbReference type="AlphaFoldDB" id="A0AA39JG48"/>
<keyword evidence="2" id="KW-0812">Transmembrane</keyword>
<keyword evidence="2" id="KW-0472">Membrane</keyword>
<feature type="transmembrane region" description="Helical" evidence="2">
    <location>
        <begin position="257"/>
        <end position="276"/>
    </location>
</feature>
<name>A0AA39JG48_9AGAR</name>
<feature type="transmembrane region" description="Helical" evidence="2">
    <location>
        <begin position="69"/>
        <end position="93"/>
    </location>
</feature>
<evidence type="ECO:0000313" key="4">
    <source>
        <dbReference type="Proteomes" id="UP001175226"/>
    </source>
</evidence>
<feature type="transmembrane region" description="Helical" evidence="2">
    <location>
        <begin position="230"/>
        <end position="251"/>
    </location>
</feature>
<dbReference type="Proteomes" id="UP001175226">
    <property type="component" value="Unassembled WGS sequence"/>
</dbReference>
<dbReference type="EMBL" id="JAUEPT010000027">
    <property type="protein sequence ID" value="KAK0442161.1"/>
    <property type="molecule type" value="Genomic_DNA"/>
</dbReference>
<reference evidence="3" key="1">
    <citation type="submission" date="2023-06" db="EMBL/GenBank/DDBJ databases">
        <authorList>
            <consortium name="Lawrence Berkeley National Laboratory"/>
            <person name="Ahrendt S."/>
            <person name="Sahu N."/>
            <person name="Indic B."/>
            <person name="Wong-Bajracharya J."/>
            <person name="Merenyi Z."/>
            <person name="Ke H.-M."/>
            <person name="Monk M."/>
            <person name="Kocsube S."/>
            <person name="Drula E."/>
            <person name="Lipzen A."/>
            <person name="Balint B."/>
            <person name="Henrissat B."/>
            <person name="Andreopoulos B."/>
            <person name="Martin F.M."/>
            <person name="Harder C.B."/>
            <person name="Rigling D."/>
            <person name="Ford K.L."/>
            <person name="Foster G.D."/>
            <person name="Pangilinan J."/>
            <person name="Papanicolaou A."/>
            <person name="Barry K."/>
            <person name="LaButti K."/>
            <person name="Viragh M."/>
            <person name="Koriabine M."/>
            <person name="Yan M."/>
            <person name="Riley R."/>
            <person name="Champramary S."/>
            <person name="Plett K.L."/>
            <person name="Tsai I.J."/>
            <person name="Slot J."/>
            <person name="Sipos G."/>
            <person name="Plett J."/>
            <person name="Nagy L.G."/>
            <person name="Grigoriev I.V."/>
        </authorList>
    </citation>
    <scope>NUCLEOTIDE SEQUENCE</scope>
    <source>
        <strain evidence="3">FPL87.14</strain>
    </source>
</reference>
<keyword evidence="4" id="KW-1185">Reference proteome</keyword>
<sequence length="336" mass="37244">MTTPSDAGVSDKDIQTYLDADFNSQILGFFVYGQESKVSNNIFEHVLKTEKFLISISLRAVKKISKARIFMGCIITALYIFAVINVILSWIYVNSAYVLTTSLRARYDFELSLLFEIIDTTATALNLIIADCTIIWRCWVVWAHDWRVIILPIFFVVGEIVCGGIGVVSEFMTEGKIYVTDMHWAVALMAATVGTNILCTALIVGRIIYVARGHRGIMGGIRTYRGVIEILVESAALYSIIYVVLMILYPLEGYEYLYIKILSYPVTGIAPTLIILRVTSGQGRPEESSQETQSSLHFQTSRGSTIETVTDGGEEDTRQANTEGTAPVPSGSVEQV</sequence>
<protein>
    <submittedName>
        <fullName evidence="3">Uncharacterized protein</fullName>
    </submittedName>
</protein>
<feature type="transmembrane region" description="Helical" evidence="2">
    <location>
        <begin position="148"/>
        <end position="172"/>
    </location>
</feature>
<organism evidence="3 4">
    <name type="scientific">Armillaria borealis</name>
    <dbReference type="NCBI Taxonomy" id="47425"/>
    <lineage>
        <taxon>Eukaryota</taxon>
        <taxon>Fungi</taxon>
        <taxon>Dikarya</taxon>
        <taxon>Basidiomycota</taxon>
        <taxon>Agaricomycotina</taxon>
        <taxon>Agaricomycetes</taxon>
        <taxon>Agaricomycetidae</taxon>
        <taxon>Agaricales</taxon>
        <taxon>Marasmiineae</taxon>
        <taxon>Physalacriaceae</taxon>
        <taxon>Armillaria</taxon>
    </lineage>
</organism>